<evidence type="ECO:0000313" key="2">
    <source>
        <dbReference type="EMBL" id="CEG36568.1"/>
    </source>
</evidence>
<evidence type="ECO:0000313" key="3">
    <source>
        <dbReference type="Proteomes" id="UP000054928"/>
    </source>
</evidence>
<dbReference type="InterPro" id="IPR002110">
    <property type="entry name" value="Ankyrin_rpt"/>
</dbReference>
<sequence length="280" mass="31703">MVFRRRMSPLDEMKSLQMLSKRDPESAANLVANGKFLVNIVRDGNLRALMCAVEQLQEGQVLTFYAVRMFREACAIKRLDILHYMLQNGFDLQQSYMWDTLHSIIETVDSNHSAELVQPLIRFLLNAGIDVNWQRKSDLFTALHVACCKNLYSISYLLVIYGADVNAVAADDAMPLSCVKNIEKVTEAERTQMELLKHFLLKRQARTSWRKQNCPTTAINVSSLNEAVGLFSPKSRHTPATMINRPILSFSSSFGIQSSVEESIDDQNQPGLVFDTTDSY</sequence>
<name>A0A0P1A917_PLAHL</name>
<dbReference type="SUPFAM" id="SSF48403">
    <property type="entry name" value="Ankyrin repeat"/>
    <property type="match status" value="1"/>
</dbReference>
<dbReference type="AlphaFoldDB" id="A0A0P1A917"/>
<dbReference type="Pfam" id="PF12796">
    <property type="entry name" value="Ank_2"/>
    <property type="match status" value="1"/>
</dbReference>
<feature type="repeat" description="ANK" evidence="1">
    <location>
        <begin position="138"/>
        <end position="170"/>
    </location>
</feature>
<accession>A0A0P1A917</accession>
<dbReference type="Proteomes" id="UP000054928">
    <property type="component" value="Unassembled WGS sequence"/>
</dbReference>
<dbReference type="OrthoDB" id="97460at2759"/>
<proteinExistence type="predicted"/>
<organism evidence="2 3">
    <name type="scientific">Plasmopara halstedii</name>
    <name type="common">Downy mildew of sunflower</name>
    <dbReference type="NCBI Taxonomy" id="4781"/>
    <lineage>
        <taxon>Eukaryota</taxon>
        <taxon>Sar</taxon>
        <taxon>Stramenopiles</taxon>
        <taxon>Oomycota</taxon>
        <taxon>Peronosporomycetes</taxon>
        <taxon>Peronosporales</taxon>
        <taxon>Peronosporaceae</taxon>
        <taxon>Plasmopara</taxon>
    </lineage>
</organism>
<evidence type="ECO:0000256" key="1">
    <source>
        <dbReference type="PROSITE-ProRule" id="PRU00023"/>
    </source>
</evidence>
<dbReference type="Gene3D" id="1.25.40.20">
    <property type="entry name" value="Ankyrin repeat-containing domain"/>
    <property type="match status" value="1"/>
</dbReference>
<dbReference type="EMBL" id="CCYD01000207">
    <property type="protein sequence ID" value="CEG36568.1"/>
    <property type="molecule type" value="Genomic_DNA"/>
</dbReference>
<dbReference type="SMART" id="SM00248">
    <property type="entry name" value="ANK"/>
    <property type="match status" value="2"/>
</dbReference>
<dbReference type="InterPro" id="IPR036770">
    <property type="entry name" value="Ankyrin_rpt-contain_sf"/>
</dbReference>
<keyword evidence="3" id="KW-1185">Reference proteome</keyword>
<reference evidence="3" key="1">
    <citation type="submission" date="2014-09" db="EMBL/GenBank/DDBJ databases">
        <authorList>
            <person name="Sharma Rahul"/>
            <person name="Thines Marco"/>
        </authorList>
    </citation>
    <scope>NUCLEOTIDE SEQUENCE [LARGE SCALE GENOMIC DNA]</scope>
</reference>
<protein>
    <submittedName>
        <fullName evidence="2">Ankyrin repeat-containing domain</fullName>
    </submittedName>
</protein>
<dbReference type="GeneID" id="36398171"/>
<keyword evidence="1" id="KW-0040">ANK repeat</keyword>
<dbReference type="OMA" id="GIHCSID"/>
<dbReference type="PROSITE" id="PS50088">
    <property type="entry name" value="ANK_REPEAT"/>
    <property type="match status" value="1"/>
</dbReference>
<dbReference type="RefSeq" id="XP_024572937.1">
    <property type="nucleotide sequence ID" value="XM_024721796.1"/>
</dbReference>